<keyword evidence="3" id="KW-0175">Coiled coil</keyword>
<keyword evidence="2" id="KW-0472">Membrane</keyword>
<evidence type="ECO:0000256" key="2">
    <source>
        <dbReference type="RuleBase" id="RU362097"/>
    </source>
</evidence>
<dbReference type="GO" id="GO:0015562">
    <property type="term" value="F:efflux transmembrane transporter activity"/>
    <property type="evidence" value="ECO:0007669"/>
    <property type="project" value="InterPro"/>
</dbReference>
<dbReference type="InterPro" id="IPR003423">
    <property type="entry name" value="OMP_efflux"/>
</dbReference>
<dbReference type="NCBIfam" id="TIGR01845">
    <property type="entry name" value="outer_NodT"/>
    <property type="match status" value="1"/>
</dbReference>
<keyword evidence="2" id="KW-0449">Lipoprotein</keyword>
<gene>
    <name evidence="4" type="ORF">D7V21_03200</name>
</gene>
<reference evidence="4 5" key="1">
    <citation type="submission" date="2018-09" db="EMBL/GenBank/DDBJ databases">
        <title>The draft genome of Acinetobacter spp. strains.</title>
        <authorList>
            <person name="Qin J."/>
            <person name="Feng Y."/>
            <person name="Zong Z."/>
        </authorList>
    </citation>
    <scope>NUCLEOTIDE SEQUENCE [LARGE SCALE GENOMIC DNA]</scope>
    <source>
        <strain evidence="4 5">WCHAc060096</strain>
    </source>
</reference>
<keyword evidence="2" id="KW-1134">Transmembrane beta strand</keyword>
<comment type="subcellular location">
    <subcellularLocation>
        <location evidence="2">Cell outer membrane</location>
        <topology evidence="2">Lipid-anchor</topology>
    </subcellularLocation>
</comment>
<protein>
    <submittedName>
        <fullName evidence="4">Efflux transporter outer membrane subunit</fullName>
    </submittedName>
</protein>
<dbReference type="GO" id="GO:0009279">
    <property type="term" value="C:cell outer membrane"/>
    <property type="evidence" value="ECO:0007669"/>
    <property type="project" value="UniProtKB-SubCell"/>
</dbReference>
<evidence type="ECO:0000256" key="3">
    <source>
        <dbReference type="SAM" id="Coils"/>
    </source>
</evidence>
<dbReference type="EMBL" id="RAXU01000003">
    <property type="protein sequence ID" value="RKG35321.1"/>
    <property type="molecule type" value="Genomic_DNA"/>
</dbReference>
<dbReference type="Proteomes" id="UP000269001">
    <property type="component" value="Unassembled WGS sequence"/>
</dbReference>
<dbReference type="RefSeq" id="WP_120369094.1">
    <property type="nucleotide sequence ID" value="NZ_RAXU01000003.1"/>
</dbReference>
<comment type="caution">
    <text evidence="4">The sequence shown here is derived from an EMBL/GenBank/DDBJ whole genome shotgun (WGS) entry which is preliminary data.</text>
</comment>
<dbReference type="PANTHER" id="PTHR30203:SF33">
    <property type="entry name" value="BLR4455 PROTEIN"/>
    <property type="match status" value="1"/>
</dbReference>
<dbReference type="SUPFAM" id="SSF56954">
    <property type="entry name" value="Outer membrane efflux proteins (OEP)"/>
    <property type="match status" value="1"/>
</dbReference>
<dbReference type="AlphaFoldDB" id="A0A3A8F2G4"/>
<evidence type="ECO:0000256" key="1">
    <source>
        <dbReference type="ARBA" id="ARBA00007613"/>
    </source>
</evidence>
<dbReference type="InterPro" id="IPR010131">
    <property type="entry name" value="MdtP/NodT-like"/>
</dbReference>
<evidence type="ECO:0000313" key="4">
    <source>
        <dbReference type="EMBL" id="RKG35321.1"/>
    </source>
</evidence>
<dbReference type="PANTHER" id="PTHR30203">
    <property type="entry name" value="OUTER MEMBRANE CATION EFFLUX PROTEIN"/>
    <property type="match status" value="1"/>
</dbReference>
<sequence>MISSILSKHLPSFGCVLLLIGCSSNIVTHPPAYQQPVIQADTQYKYASLNWVQTQTLTPQTSQWWQLYQDAKLSTLIQQLNTENLTLKQAEARYRNAIALLDEQRSARLPSLGVEGSANRNGSKNNKATSQFSAGIQASWVPDLWGRVAKAVEGQQANLEASQADLAAVKLNQQLLAAQSYWNIRLLDLQLNVLRQTRQSYARSVQILKNQYQAGMIARADVIQAETQLKQVEIQQIERQRERNLQENILAVLLGQTVVQFQLGKQTAQFNVPTIPIQIPSHLLIQRPDVIRTERELAATHAQLGLAQTAWLPDLSIGLNGSLNNNIFSQLFQSPNYLWSIGLNTAATVFDGGKRKAGIDQAQANYDEKLAAYKQTVLTGWKEVEDGLMQSASLKQQVSEQAQLLNLAHENERVVTQRYNSGLVSYLEVVTAQNLRLQAEQDRLELQQRQMINSMQLIAALGTGWGRD</sequence>
<keyword evidence="2" id="KW-0812">Transmembrane</keyword>
<dbReference type="Pfam" id="PF02321">
    <property type="entry name" value="OEP"/>
    <property type="match status" value="2"/>
</dbReference>
<organism evidence="4 5">
    <name type="scientific">Acinetobacter guerrae</name>
    <dbReference type="NCBI Taxonomy" id="1843371"/>
    <lineage>
        <taxon>Bacteria</taxon>
        <taxon>Pseudomonadati</taxon>
        <taxon>Pseudomonadota</taxon>
        <taxon>Gammaproteobacteria</taxon>
        <taxon>Moraxellales</taxon>
        <taxon>Moraxellaceae</taxon>
        <taxon>Acinetobacter</taxon>
    </lineage>
</organism>
<keyword evidence="2" id="KW-0564">Palmitate</keyword>
<accession>A0A3A8F2G4</accession>
<comment type="similarity">
    <text evidence="1 2">Belongs to the outer membrane factor (OMF) (TC 1.B.17) family.</text>
</comment>
<dbReference type="Gene3D" id="2.20.200.10">
    <property type="entry name" value="Outer membrane efflux proteins (OEP)"/>
    <property type="match status" value="1"/>
</dbReference>
<dbReference type="Gene3D" id="1.20.1600.10">
    <property type="entry name" value="Outer membrane efflux proteins (OEP)"/>
    <property type="match status" value="1"/>
</dbReference>
<evidence type="ECO:0000313" key="5">
    <source>
        <dbReference type="Proteomes" id="UP000269001"/>
    </source>
</evidence>
<keyword evidence="5" id="KW-1185">Reference proteome</keyword>
<name>A0A3A8F2G4_9GAMM</name>
<feature type="coiled-coil region" evidence="3">
    <location>
        <begin position="73"/>
        <end position="107"/>
    </location>
</feature>
<proteinExistence type="inferred from homology"/>